<evidence type="ECO:0000313" key="1">
    <source>
        <dbReference type="EMBL" id="MCI08579.1"/>
    </source>
</evidence>
<dbReference type="EMBL" id="LXQA010069530">
    <property type="protein sequence ID" value="MCI08579.1"/>
    <property type="molecule type" value="Genomic_DNA"/>
</dbReference>
<reference evidence="1 2" key="1">
    <citation type="journal article" date="2018" name="Front. Plant Sci.">
        <title>Red Clover (Trifolium pratense) and Zigzag Clover (T. medium) - A Picture of Genomic Similarities and Differences.</title>
        <authorList>
            <person name="Dluhosova J."/>
            <person name="Istvanek J."/>
            <person name="Nedelnik J."/>
            <person name="Repkova J."/>
        </authorList>
    </citation>
    <scope>NUCLEOTIDE SEQUENCE [LARGE SCALE GENOMIC DNA]</scope>
    <source>
        <strain evidence="2">cv. 10/8</strain>
        <tissue evidence="1">Leaf</tissue>
    </source>
</reference>
<dbReference type="GO" id="GO:0000911">
    <property type="term" value="P:cytokinesis by cell plate formation"/>
    <property type="evidence" value="ECO:0007669"/>
    <property type="project" value="TreeGrafter"/>
</dbReference>
<comment type="caution">
    <text evidence="1">The sequence shown here is derived from an EMBL/GenBank/DDBJ whole genome shotgun (WGS) entry which is preliminary data.</text>
</comment>
<dbReference type="PANTHER" id="PTHR35728">
    <property type="entry name" value="MICROTUBULE-BINDING PROTEIN TANGLED-RELATED"/>
    <property type="match status" value="1"/>
</dbReference>
<dbReference type="GO" id="GO:0009574">
    <property type="term" value="C:preprophase band"/>
    <property type="evidence" value="ECO:0007669"/>
    <property type="project" value="TreeGrafter"/>
</dbReference>
<name>A0A392PAS9_9FABA</name>
<keyword evidence="2" id="KW-1185">Reference proteome</keyword>
<evidence type="ECO:0000313" key="2">
    <source>
        <dbReference type="Proteomes" id="UP000265520"/>
    </source>
</evidence>
<dbReference type="AlphaFoldDB" id="A0A392PAS9"/>
<organism evidence="1 2">
    <name type="scientific">Trifolium medium</name>
    <dbReference type="NCBI Taxonomy" id="97028"/>
    <lineage>
        <taxon>Eukaryota</taxon>
        <taxon>Viridiplantae</taxon>
        <taxon>Streptophyta</taxon>
        <taxon>Embryophyta</taxon>
        <taxon>Tracheophyta</taxon>
        <taxon>Spermatophyta</taxon>
        <taxon>Magnoliopsida</taxon>
        <taxon>eudicotyledons</taxon>
        <taxon>Gunneridae</taxon>
        <taxon>Pentapetalae</taxon>
        <taxon>rosids</taxon>
        <taxon>fabids</taxon>
        <taxon>Fabales</taxon>
        <taxon>Fabaceae</taxon>
        <taxon>Papilionoideae</taxon>
        <taxon>50 kb inversion clade</taxon>
        <taxon>NPAAA clade</taxon>
        <taxon>Hologalegina</taxon>
        <taxon>IRL clade</taxon>
        <taxon>Trifolieae</taxon>
        <taxon>Trifolium</taxon>
    </lineage>
</organism>
<dbReference type="GO" id="GO:0005875">
    <property type="term" value="C:microtubule associated complex"/>
    <property type="evidence" value="ECO:0007669"/>
    <property type="project" value="TreeGrafter"/>
</dbReference>
<dbReference type="PANTHER" id="PTHR35728:SF1">
    <property type="entry name" value="MICROTUBULE-BINDING PROTEIN TANGLED-RELATED"/>
    <property type="match status" value="1"/>
</dbReference>
<proteinExistence type="predicted"/>
<feature type="non-terminal residue" evidence="1">
    <location>
        <position position="94"/>
    </location>
</feature>
<dbReference type="InterPro" id="IPR044709">
    <property type="entry name" value="TAN1"/>
</dbReference>
<dbReference type="Proteomes" id="UP000265520">
    <property type="component" value="Unassembled WGS sequence"/>
</dbReference>
<protein>
    <submittedName>
        <fullName evidence="1">Microtubule-binding protein TANGLED-like</fullName>
    </submittedName>
</protein>
<dbReference type="GO" id="GO:0008017">
    <property type="term" value="F:microtubule binding"/>
    <property type="evidence" value="ECO:0007669"/>
    <property type="project" value="InterPro"/>
</dbReference>
<sequence length="94" mass="10193">MVARTPPKLRKTLAALNPILIRETLNKNTVTGGTKVVSVVNLSPRSTRGYLRTSLRCKQESLRIKNGATRKSPVGKFPPPPNTADEIAIVAANM</sequence>
<dbReference type="GO" id="GO:2000694">
    <property type="term" value="P:regulation of phragmoplast microtubule organization"/>
    <property type="evidence" value="ECO:0007669"/>
    <property type="project" value="InterPro"/>
</dbReference>
<accession>A0A392PAS9</accession>